<organism evidence="1">
    <name type="scientific">marine metagenome</name>
    <dbReference type="NCBI Taxonomy" id="408172"/>
    <lineage>
        <taxon>unclassified sequences</taxon>
        <taxon>metagenomes</taxon>
        <taxon>ecological metagenomes</taxon>
    </lineage>
</organism>
<dbReference type="EMBL" id="UINC01084878">
    <property type="protein sequence ID" value="SVC31921.1"/>
    <property type="molecule type" value="Genomic_DNA"/>
</dbReference>
<reference evidence="1" key="1">
    <citation type="submission" date="2018-05" db="EMBL/GenBank/DDBJ databases">
        <authorList>
            <person name="Lanie J.A."/>
            <person name="Ng W.-L."/>
            <person name="Kazmierczak K.M."/>
            <person name="Andrzejewski T.M."/>
            <person name="Davidsen T.M."/>
            <person name="Wayne K.J."/>
            <person name="Tettelin H."/>
            <person name="Glass J.I."/>
            <person name="Rusch D."/>
            <person name="Podicherti R."/>
            <person name="Tsui H.-C.T."/>
            <person name="Winkler M.E."/>
        </authorList>
    </citation>
    <scope>NUCLEOTIDE SEQUENCE</scope>
</reference>
<feature type="non-terminal residue" evidence="1">
    <location>
        <position position="61"/>
    </location>
</feature>
<sequence length="61" mass="6972">MCVKLRPLDGSQMIHYGGHLDGKLNKYTTYRTEFRQEEEQASLGYSIGARASGGCHRLRRQ</sequence>
<evidence type="ECO:0000313" key="1">
    <source>
        <dbReference type="EMBL" id="SVC31921.1"/>
    </source>
</evidence>
<dbReference type="AlphaFoldDB" id="A0A382LAL8"/>
<proteinExistence type="predicted"/>
<gene>
    <name evidence="1" type="ORF">METZ01_LOCUS284775</name>
</gene>
<protein>
    <submittedName>
        <fullName evidence="1">Uncharacterized protein</fullName>
    </submittedName>
</protein>
<accession>A0A382LAL8</accession>
<name>A0A382LAL8_9ZZZZ</name>